<dbReference type="EMBL" id="CP007794">
    <property type="protein sequence ID" value="AIB14272.1"/>
    <property type="molecule type" value="Genomic_DNA"/>
</dbReference>
<gene>
    <name evidence="2" type="ORF">ABAZ39_20340</name>
    <name evidence="3" type="ORF">C1S70_27050</name>
</gene>
<accession>A0A560BKB0</accession>
<sequence length="77" mass="8433">MVETRRTGDRSNEPIRSEVGGGRVASPGTVGVRNRAEQVGGGRQRIPSVRELASLLVNGILTLPRNYRRGMYLDVQV</sequence>
<name>A0A060DN16_9PROT</name>
<accession>A0A060DN16</accession>
<keyword evidence="2" id="KW-0614">Plasmid</keyword>
<dbReference type="EMBL" id="POWG01000041">
    <property type="protein sequence ID" value="PNQ95813.1"/>
    <property type="molecule type" value="Genomic_DNA"/>
</dbReference>
<dbReference type="AlphaFoldDB" id="A0A060DN16"/>
<evidence type="ECO:0000313" key="2">
    <source>
        <dbReference type="EMBL" id="AIB14272.1"/>
    </source>
</evidence>
<evidence type="ECO:0000313" key="4">
    <source>
        <dbReference type="Proteomes" id="UP000027186"/>
    </source>
</evidence>
<dbReference type="OrthoDB" id="7306765at2"/>
<evidence type="ECO:0000313" key="5">
    <source>
        <dbReference type="Proteomes" id="UP000236268"/>
    </source>
</evidence>
<organism evidence="2 4">
    <name type="scientific">Azospirillum argentinense</name>
    <dbReference type="NCBI Taxonomy" id="2970906"/>
    <lineage>
        <taxon>Bacteria</taxon>
        <taxon>Pseudomonadati</taxon>
        <taxon>Pseudomonadota</taxon>
        <taxon>Alphaproteobacteria</taxon>
        <taxon>Rhodospirillales</taxon>
        <taxon>Azospirillaceae</taxon>
        <taxon>Azospirillum</taxon>
    </lineage>
</organism>
<dbReference type="Proteomes" id="UP000236268">
    <property type="component" value="Unassembled WGS sequence"/>
</dbReference>
<evidence type="ECO:0000313" key="3">
    <source>
        <dbReference type="EMBL" id="PNQ95813.1"/>
    </source>
</evidence>
<dbReference type="Proteomes" id="UP000027186">
    <property type="component" value="Plasmid AbAZ39_p1"/>
</dbReference>
<reference evidence="2 4" key="1">
    <citation type="journal article" date="2014" name="Genome Announc.">
        <title>Complete Genome Sequence of the Model Rhizosphere Strain Azospirillum brasilense Az39, Successfully Applied in Agriculture.</title>
        <authorList>
            <person name="Rivera D."/>
            <person name="Revale S."/>
            <person name="Molina R."/>
            <person name="Gualpa J."/>
            <person name="Puente M."/>
            <person name="Maroniche G."/>
            <person name="Paris G."/>
            <person name="Baker D."/>
            <person name="Clavijo B."/>
            <person name="McLay K."/>
            <person name="Spaepen S."/>
            <person name="Perticari A."/>
            <person name="Vazquez M."/>
            <person name="Wisniewski-Dye F."/>
            <person name="Watkins C."/>
            <person name="Martinez-Abarca F."/>
            <person name="Vanderleyden J."/>
            <person name="Cassan F."/>
        </authorList>
    </citation>
    <scope>NUCLEOTIDE SEQUENCE [LARGE SCALE GENOMIC DNA]</scope>
    <source>
        <strain evidence="2 4">Az39</strain>
        <plasmid evidence="2">AbAZ39_p1</plasmid>
    </source>
</reference>
<proteinExistence type="predicted"/>
<feature type="compositionally biased region" description="Basic and acidic residues" evidence="1">
    <location>
        <begin position="1"/>
        <end position="16"/>
    </location>
</feature>
<evidence type="ECO:0000256" key="1">
    <source>
        <dbReference type="SAM" id="MobiDB-lite"/>
    </source>
</evidence>
<dbReference type="RefSeq" id="WP_014198240.1">
    <property type="nucleotide sequence ID" value="NZ_CP007794.1"/>
</dbReference>
<feature type="region of interest" description="Disordered" evidence="1">
    <location>
        <begin position="1"/>
        <end position="42"/>
    </location>
</feature>
<dbReference type="KEGG" id="abq:ABAZ39_20340"/>
<geneLocation type="plasmid" evidence="2 4">
    <name>AbAZ39_p1</name>
</geneLocation>
<protein>
    <submittedName>
        <fullName evidence="2">Uncharacterized protein</fullName>
    </submittedName>
</protein>
<reference evidence="3 5" key="2">
    <citation type="submission" date="2018-01" db="EMBL/GenBank/DDBJ databases">
        <title>Whole genome sequence of Azospirillum brasilense REC3 isolated from strawberry roots.</title>
        <authorList>
            <person name="Fontana C.A."/>
            <person name="Salazar S.M."/>
            <person name="Bassi D."/>
            <person name="Puglisi E."/>
            <person name="Lovaisa N.C."/>
            <person name="Toffoli L.M."/>
            <person name="Pedraza R."/>
            <person name="Cocconcelli P.S."/>
        </authorList>
    </citation>
    <scope>NUCLEOTIDE SEQUENCE [LARGE SCALE GENOMIC DNA]</scope>
    <source>
        <strain evidence="3 5">REC3</strain>
        <plasmid evidence="3">p24unnamed</plasmid>
    </source>
</reference>
<geneLocation type="plasmid" evidence="3">
    <name>p24unnamed</name>
</geneLocation>